<protein>
    <submittedName>
        <fullName evidence="2">Uncharacterized protein</fullName>
    </submittedName>
</protein>
<feature type="compositionally biased region" description="Basic and acidic residues" evidence="1">
    <location>
        <begin position="192"/>
        <end position="205"/>
    </location>
</feature>
<evidence type="ECO:0000313" key="2">
    <source>
        <dbReference type="EMBL" id="MFD0985652.1"/>
    </source>
</evidence>
<dbReference type="EMBL" id="JBHTJO010000001">
    <property type="protein sequence ID" value="MFD0985652.1"/>
    <property type="molecule type" value="Genomic_DNA"/>
</dbReference>
<name>A0ABW3J7Y6_9HYPH</name>
<sequence length="241" mass="27625">MLFQLREMRRAYEPLVKTAEYTRESYVAVQRAFVSDVRLDMTLFKKEDGKSTWAPELTARNSGGTPTKGLKYVVHYVQWPDAWPADPAEAFDAEENVFRLTKGSMTVGPQATFELISPGITFTTWLSSDKHSVTVEQRGILVGAIRYHDRFSPTPHTTRFCFHVAVSTWGDIFHFPCEYWNCSESDCDHQEQAMEEDERKARENPPEWLPPGWKVTPRETEIPPDPADQKDRCCNDGNDGD</sequence>
<feature type="region of interest" description="Disordered" evidence="1">
    <location>
        <begin position="192"/>
        <end position="241"/>
    </location>
</feature>
<evidence type="ECO:0000256" key="1">
    <source>
        <dbReference type="SAM" id="MobiDB-lite"/>
    </source>
</evidence>
<feature type="compositionally biased region" description="Basic and acidic residues" evidence="1">
    <location>
        <begin position="216"/>
        <end position="234"/>
    </location>
</feature>
<evidence type="ECO:0000313" key="3">
    <source>
        <dbReference type="Proteomes" id="UP001597102"/>
    </source>
</evidence>
<dbReference type="RefSeq" id="WP_379084328.1">
    <property type="nucleotide sequence ID" value="NZ_JBHTJO010000001.1"/>
</dbReference>
<reference evidence="3" key="1">
    <citation type="journal article" date="2019" name="Int. J. Syst. Evol. Microbiol.">
        <title>The Global Catalogue of Microorganisms (GCM) 10K type strain sequencing project: providing services to taxonomists for standard genome sequencing and annotation.</title>
        <authorList>
            <consortium name="The Broad Institute Genomics Platform"/>
            <consortium name="The Broad Institute Genome Sequencing Center for Infectious Disease"/>
            <person name="Wu L."/>
            <person name="Ma J."/>
        </authorList>
    </citation>
    <scope>NUCLEOTIDE SEQUENCE [LARGE SCALE GENOMIC DNA]</scope>
    <source>
        <strain evidence="3">CCUG 61697</strain>
    </source>
</reference>
<comment type="caution">
    <text evidence="2">The sequence shown here is derived from an EMBL/GenBank/DDBJ whole genome shotgun (WGS) entry which is preliminary data.</text>
</comment>
<gene>
    <name evidence="2" type="ORF">ACFQ2F_00895</name>
</gene>
<organism evidence="2 3">
    <name type="scientific">Methyloligella solikamskensis</name>
    <dbReference type="NCBI Taxonomy" id="1177756"/>
    <lineage>
        <taxon>Bacteria</taxon>
        <taxon>Pseudomonadati</taxon>
        <taxon>Pseudomonadota</taxon>
        <taxon>Alphaproteobacteria</taxon>
        <taxon>Hyphomicrobiales</taxon>
        <taxon>Hyphomicrobiaceae</taxon>
        <taxon>Methyloligella</taxon>
    </lineage>
</organism>
<accession>A0ABW3J7Y6</accession>
<keyword evidence="3" id="KW-1185">Reference proteome</keyword>
<dbReference type="Proteomes" id="UP001597102">
    <property type="component" value="Unassembled WGS sequence"/>
</dbReference>
<proteinExistence type="predicted"/>